<feature type="compositionally biased region" description="Basic residues" evidence="1">
    <location>
        <begin position="11"/>
        <end position="21"/>
    </location>
</feature>
<accession>A0A8S5LLM2</accession>
<protein>
    <submittedName>
        <fullName evidence="2">Uncharacterized protein</fullName>
    </submittedName>
</protein>
<feature type="region of interest" description="Disordered" evidence="1">
    <location>
        <begin position="1"/>
        <end position="29"/>
    </location>
</feature>
<reference evidence="2" key="1">
    <citation type="journal article" date="2021" name="Proc. Natl. Acad. Sci. U.S.A.">
        <title>A Catalog of Tens of Thousands of Viruses from Human Metagenomes Reveals Hidden Associations with Chronic Diseases.</title>
        <authorList>
            <person name="Tisza M.J."/>
            <person name="Buck C.B."/>
        </authorList>
    </citation>
    <scope>NUCLEOTIDE SEQUENCE</scope>
    <source>
        <strain evidence="2">CtKcB20</strain>
    </source>
</reference>
<name>A0A8S5LLM2_9CAUD</name>
<sequence length="29" mass="3485">MGSKFQLRLNQKPKIKTLKNIKRADREDK</sequence>
<proteinExistence type="predicted"/>
<evidence type="ECO:0000313" key="2">
    <source>
        <dbReference type="EMBL" id="DAD70744.1"/>
    </source>
</evidence>
<organism evidence="2">
    <name type="scientific">Siphoviridae sp. ctKcB20</name>
    <dbReference type="NCBI Taxonomy" id="2827568"/>
    <lineage>
        <taxon>Viruses</taxon>
        <taxon>Duplodnaviria</taxon>
        <taxon>Heunggongvirae</taxon>
        <taxon>Uroviricota</taxon>
        <taxon>Caudoviricetes</taxon>
    </lineage>
</organism>
<dbReference type="EMBL" id="BK015870">
    <property type="protein sequence ID" value="DAD70744.1"/>
    <property type="molecule type" value="Genomic_DNA"/>
</dbReference>
<evidence type="ECO:0000256" key="1">
    <source>
        <dbReference type="SAM" id="MobiDB-lite"/>
    </source>
</evidence>